<proteinExistence type="predicted"/>
<reference evidence="1 2" key="1">
    <citation type="journal article" date="2014" name="Nat. Commun.">
        <title>Molecular traces of alternative social organization in a termite genome.</title>
        <authorList>
            <person name="Terrapon N."/>
            <person name="Li C."/>
            <person name="Robertson H.M."/>
            <person name="Ji L."/>
            <person name="Meng X."/>
            <person name="Booth W."/>
            <person name="Chen Z."/>
            <person name="Childers C.P."/>
            <person name="Glastad K.M."/>
            <person name="Gokhale K."/>
            <person name="Gowin J."/>
            <person name="Gronenberg W."/>
            <person name="Hermansen R.A."/>
            <person name="Hu H."/>
            <person name="Hunt B.G."/>
            <person name="Huylmans A.K."/>
            <person name="Khalil S.M."/>
            <person name="Mitchell R.D."/>
            <person name="Munoz-Torres M.C."/>
            <person name="Mustard J.A."/>
            <person name="Pan H."/>
            <person name="Reese J.T."/>
            <person name="Scharf M.E."/>
            <person name="Sun F."/>
            <person name="Vogel H."/>
            <person name="Xiao J."/>
            <person name="Yang W."/>
            <person name="Yang Z."/>
            <person name="Yang Z."/>
            <person name="Zhou J."/>
            <person name="Zhu J."/>
            <person name="Brent C.S."/>
            <person name="Elsik C.G."/>
            <person name="Goodisman M.A."/>
            <person name="Liberles D.A."/>
            <person name="Roe R.M."/>
            <person name="Vargo E.L."/>
            <person name="Vilcinskas A."/>
            <person name="Wang J."/>
            <person name="Bornberg-Bauer E."/>
            <person name="Korb J."/>
            <person name="Zhang G."/>
            <person name="Liebig J."/>
        </authorList>
    </citation>
    <scope>NUCLEOTIDE SEQUENCE [LARGE SCALE GENOMIC DNA]</scope>
    <source>
        <tissue evidence="1">Whole organism</tissue>
    </source>
</reference>
<keyword evidence="2" id="KW-1185">Reference proteome</keyword>
<evidence type="ECO:0000313" key="1">
    <source>
        <dbReference type="EMBL" id="KDR12827.1"/>
    </source>
</evidence>
<dbReference type="eggNOG" id="KOG0017">
    <property type="taxonomic scope" value="Eukaryota"/>
</dbReference>
<dbReference type="Proteomes" id="UP000027135">
    <property type="component" value="Unassembled WGS sequence"/>
</dbReference>
<name>A0A067QT03_ZOONE</name>
<dbReference type="STRING" id="136037.A0A067QT03"/>
<sequence>MNVDRKNLLHENLRLTHIQDGAEKIKQICTEFIDIFKLPGDKLTATTAAENSIPTPPIPQGRAITLKNYRLPEAQSNEVQSQITKMLDEDIITPIKSEWNFPLIIVPKKIDASGKKN</sequence>
<dbReference type="Gene3D" id="3.10.10.10">
    <property type="entry name" value="HIV Type 1 Reverse Transcriptase, subunit A, domain 1"/>
    <property type="match status" value="1"/>
</dbReference>
<dbReference type="SUPFAM" id="SSF56672">
    <property type="entry name" value="DNA/RNA polymerases"/>
    <property type="match status" value="1"/>
</dbReference>
<dbReference type="AlphaFoldDB" id="A0A067QT03"/>
<dbReference type="InterPro" id="IPR043502">
    <property type="entry name" value="DNA/RNA_pol_sf"/>
</dbReference>
<gene>
    <name evidence="1" type="ORF">L798_13246</name>
</gene>
<evidence type="ECO:0000313" key="2">
    <source>
        <dbReference type="Proteomes" id="UP000027135"/>
    </source>
</evidence>
<dbReference type="EMBL" id="KK852985">
    <property type="protein sequence ID" value="KDR12827.1"/>
    <property type="molecule type" value="Genomic_DNA"/>
</dbReference>
<accession>A0A067QT03</accession>
<dbReference type="GO" id="GO:0071897">
    <property type="term" value="P:DNA biosynthetic process"/>
    <property type="evidence" value="ECO:0007669"/>
    <property type="project" value="UniProtKB-ARBA"/>
</dbReference>
<organism evidence="1 2">
    <name type="scientific">Zootermopsis nevadensis</name>
    <name type="common">Dampwood termite</name>
    <dbReference type="NCBI Taxonomy" id="136037"/>
    <lineage>
        <taxon>Eukaryota</taxon>
        <taxon>Metazoa</taxon>
        <taxon>Ecdysozoa</taxon>
        <taxon>Arthropoda</taxon>
        <taxon>Hexapoda</taxon>
        <taxon>Insecta</taxon>
        <taxon>Pterygota</taxon>
        <taxon>Neoptera</taxon>
        <taxon>Polyneoptera</taxon>
        <taxon>Dictyoptera</taxon>
        <taxon>Blattodea</taxon>
        <taxon>Blattoidea</taxon>
        <taxon>Termitoidae</taxon>
        <taxon>Termopsidae</taxon>
        <taxon>Zootermopsis</taxon>
    </lineage>
</organism>
<protein>
    <submittedName>
        <fullName evidence="1">Retrovirus-related Pol polyprotein from transposon 412</fullName>
    </submittedName>
</protein>
<dbReference type="InParanoid" id="A0A067QT03"/>